<dbReference type="PANTHER" id="PTHR40980:SF4">
    <property type="entry name" value="TONB-DEPENDENT RECEPTOR-LIKE BETA-BARREL DOMAIN-CONTAINING PROTEIN"/>
    <property type="match status" value="1"/>
</dbReference>
<dbReference type="PROSITE" id="PS52016">
    <property type="entry name" value="TONB_DEPENDENT_REC_3"/>
    <property type="match status" value="1"/>
</dbReference>
<comment type="subcellular location">
    <subcellularLocation>
        <location evidence="1 8">Cell outer membrane</location>
        <topology evidence="1 8">Multi-pass membrane protein</topology>
    </subcellularLocation>
</comment>
<dbReference type="SUPFAM" id="SSF49464">
    <property type="entry name" value="Carboxypeptidase regulatory domain-like"/>
    <property type="match status" value="1"/>
</dbReference>
<dbReference type="Gene3D" id="2.60.40.1120">
    <property type="entry name" value="Carboxypeptidase-like, regulatory domain"/>
    <property type="match status" value="1"/>
</dbReference>
<organism evidence="13 14">
    <name type="scientific">Chitinophaga rupis</name>
    <dbReference type="NCBI Taxonomy" id="573321"/>
    <lineage>
        <taxon>Bacteria</taxon>
        <taxon>Pseudomonadati</taxon>
        <taxon>Bacteroidota</taxon>
        <taxon>Chitinophagia</taxon>
        <taxon>Chitinophagales</taxon>
        <taxon>Chitinophagaceae</taxon>
        <taxon>Chitinophaga</taxon>
    </lineage>
</organism>
<dbReference type="Proteomes" id="UP000198984">
    <property type="component" value="Unassembled WGS sequence"/>
</dbReference>
<dbReference type="CDD" id="cd01347">
    <property type="entry name" value="ligand_gated_channel"/>
    <property type="match status" value="1"/>
</dbReference>
<keyword evidence="3 8" id="KW-1134">Transmembrane beta strand</keyword>
<evidence type="ECO:0000256" key="4">
    <source>
        <dbReference type="ARBA" id="ARBA00022692"/>
    </source>
</evidence>
<keyword evidence="6 8" id="KW-0472">Membrane</keyword>
<sequence>MKKGIHKPLLPVFLLALLMCCVFHASAQQTIGNIKGQITDTDGNALPGASVQVKGTTQGVSTNTAGNFELQGIKAGSHTLVINYMGYTALEVPVEVTGGKTVVKDFKMSSKATNLSTVTVSSVMEGQQKALNQQRNADNIKQVVSADVMGRFPDLNVAESMQRLPGVTIGRNSSGEGSTVQLRGTPGNFTNINVNGEQIMGTGENGERNATLDLIPTNVLSSMEVVKSLTPDLDGDAIAGAINMKSPTATSLKTKLSVDAGLGYNGLRKKSNGIGNLAVGKRFFQDEANPNGRLGIMLTGSYYRTTNGYDEVNAQVWQKKDFEDGKGEIYFPTDVRYLFVENQRTRTGASATIDYNFSPVTSIVANIMYSDRDNDITRYRKRTRMQTSRTDMNEDGEFVTTRGRSYNEVKAATEDNMNINYNLQGETQIGRVKLDAGVFYSNSKFENRANTFNFITGNIPLTIRDISSDYLLATGTDWQNDASLFTYNTIERDYWNTEGKNFVAKLNAQIPYKIGNNAAIFKAGAKVKRMHNQRYKLPNTIVSSYTGDAAAGKLTNFSGLTQVDDHLLDGNMNFGLGVDRDKTINYFNENENLDNGIFTQDASGTRISQDAYYYDAVETVTAGYLMNRIQFNRVMLLAGLRVERTSVDYKGNIITQDADELWESTTLTQKKNSYTRFLPNIQAKYDLTKSSLIRGGLTFGYSRPNFVDLVPGRIVSILNETITDGNPELKPAFSTNLDLMAEKYLSNLGILSAGIFYKKIDKFQYNSVTTLNGNEFEGADKYANWRYYQILNGNTANVYGLELNAQANLTFLPGFLKGFTVFANYTYSHSNADAQFRKDLRLPGQATHTANASLAYSLKGFTIQGNLNYNGSYIVSLGEDAETDVIRDARTQIDANASYQISKRFTIYVEAQNLTNAPQRAYFGQKNRIYEKQFYSYWGRAGVKFRM</sequence>
<feature type="chain" id="PRO_5011674478" evidence="10">
    <location>
        <begin position="28"/>
        <end position="947"/>
    </location>
</feature>
<dbReference type="Gene3D" id="2.170.130.10">
    <property type="entry name" value="TonB-dependent receptor, plug domain"/>
    <property type="match status" value="1"/>
</dbReference>
<dbReference type="InterPro" id="IPR012910">
    <property type="entry name" value="Plug_dom"/>
</dbReference>
<evidence type="ECO:0000259" key="12">
    <source>
        <dbReference type="Pfam" id="PF07715"/>
    </source>
</evidence>
<name>A0A1H7PH16_9BACT</name>
<evidence type="ECO:0000256" key="9">
    <source>
        <dbReference type="RuleBase" id="RU003357"/>
    </source>
</evidence>
<reference evidence="13 14" key="1">
    <citation type="submission" date="2016-10" db="EMBL/GenBank/DDBJ databases">
        <authorList>
            <person name="de Groot N.N."/>
        </authorList>
    </citation>
    <scope>NUCLEOTIDE SEQUENCE [LARGE SCALE GENOMIC DNA]</scope>
    <source>
        <strain evidence="13 14">DSM 21039</strain>
    </source>
</reference>
<evidence type="ECO:0000313" key="13">
    <source>
        <dbReference type="EMBL" id="SEL34758.1"/>
    </source>
</evidence>
<keyword evidence="2 8" id="KW-0813">Transport</keyword>
<evidence type="ECO:0000256" key="5">
    <source>
        <dbReference type="ARBA" id="ARBA00023077"/>
    </source>
</evidence>
<comment type="similarity">
    <text evidence="8 9">Belongs to the TonB-dependent receptor family.</text>
</comment>
<dbReference type="InterPro" id="IPR036942">
    <property type="entry name" value="Beta-barrel_TonB_sf"/>
</dbReference>
<evidence type="ECO:0000259" key="11">
    <source>
        <dbReference type="Pfam" id="PF00593"/>
    </source>
</evidence>
<dbReference type="Pfam" id="PF07715">
    <property type="entry name" value="Plug"/>
    <property type="match status" value="1"/>
</dbReference>
<keyword evidence="5 9" id="KW-0798">TonB box</keyword>
<proteinExistence type="inferred from homology"/>
<dbReference type="InterPro" id="IPR008969">
    <property type="entry name" value="CarboxyPept-like_regulatory"/>
</dbReference>
<evidence type="ECO:0000256" key="8">
    <source>
        <dbReference type="PROSITE-ProRule" id="PRU01360"/>
    </source>
</evidence>
<gene>
    <name evidence="13" type="ORF">SAMN04488505_10278</name>
</gene>
<dbReference type="PANTHER" id="PTHR40980">
    <property type="entry name" value="PLUG DOMAIN-CONTAINING PROTEIN"/>
    <property type="match status" value="1"/>
</dbReference>
<dbReference type="EMBL" id="FOBB01000002">
    <property type="protein sequence ID" value="SEL34758.1"/>
    <property type="molecule type" value="Genomic_DNA"/>
</dbReference>
<evidence type="ECO:0000256" key="7">
    <source>
        <dbReference type="ARBA" id="ARBA00023237"/>
    </source>
</evidence>
<dbReference type="InterPro" id="IPR010104">
    <property type="entry name" value="TonB_rcpt_bac"/>
</dbReference>
<keyword evidence="14" id="KW-1185">Reference proteome</keyword>
<evidence type="ECO:0000256" key="6">
    <source>
        <dbReference type="ARBA" id="ARBA00023136"/>
    </source>
</evidence>
<dbReference type="Pfam" id="PF13715">
    <property type="entry name" value="CarbopepD_reg_2"/>
    <property type="match status" value="1"/>
</dbReference>
<dbReference type="RefSeq" id="WP_089908687.1">
    <property type="nucleotide sequence ID" value="NZ_FOBB01000002.1"/>
</dbReference>
<keyword evidence="4 8" id="KW-0812">Transmembrane</keyword>
<dbReference type="STRING" id="573321.SAMN04488505_10278"/>
<dbReference type="Gene3D" id="2.40.170.20">
    <property type="entry name" value="TonB-dependent receptor, beta-barrel domain"/>
    <property type="match status" value="2"/>
</dbReference>
<accession>A0A1H7PH16</accession>
<dbReference type="NCBIfam" id="TIGR01782">
    <property type="entry name" value="TonB-Xanth-Caul"/>
    <property type="match status" value="1"/>
</dbReference>
<keyword evidence="13" id="KW-0675">Receptor</keyword>
<dbReference type="InterPro" id="IPR000531">
    <property type="entry name" value="Beta-barrel_TonB"/>
</dbReference>
<dbReference type="InterPro" id="IPR037066">
    <property type="entry name" value="Plug_dom_sf"/>
</dbReference>
<evidence type="ECO:0000256" key="2">
    <source>
        <dbReference type="ARBA" id="ARBA00022448"/>
    </source>
</evidence>
<evidence type="ECO:0000256" key="3">
    <source>
        <dbReference type="ARBA" id="ARBA00022452"/>
    </source>
</evidence>
<evidence type="ECO:0000256" key="10">
    <source>
        <dbReference type="SAM" id="SignalP"/>
    </source>
</evidence>
<dbReference type="OrthoDB" id="8727862at2"/>
<dbReference type="Pfam" id="PF00593">
    <property type="entry name" value="TonB_dep_Rec_b-barrel"/>
    <property type="match status" value="1"/>
</dbReference>
<dbReference type="GO" id="GO:0009279">
    <property type="term" value="C:cell outer membrane"/>
    <property type="evidence" value="ECO:0007669"/>
    <property type="project" value="UniProtKB-SubCell"/>
</dbReference>
<feature type="domain" description="TonB-dependent receptor-like beta-barrel" evidence="11">
    <location>
        <begin position="468"/>
        <end position="914"/>
    </location>
</feature>
<evidence type="ECO:0000313" key="14">
    <source>
        <dbReference type="Proteomes" id="UP000198984"/>
    </source>
</evidence>
<feature type="signal peptide" evidence="10">
    <location>
        <begin position="1"/>
        <end position="27"/>
    </location>
</feature>
<feature type="domain" description="TonB-dependent receptor plug" evidence="12">
    <location>
        <begin position="135"/>
        <end position="241"/>
    </location>
</feature>
<dbReference type="AlphaFoldDB" id="A0A1H7PH16"/>
<dbReference type="InterPro" id="IPR039426">
    <property type="entry name" value="TonB-dep_rcpt-like"/>
</dbReference>
<dbReference type="SUPFAM" id="SSF56935">
    <property type="entry name" value="Porins"/>
    <property type="match status" value="1"/>
</dbReference>
<evidence type="ECO:0000256" key="1">
    <source>
        <dbReference type="ARBA" id="ARBA00004571"/>
    </source>
</evidence>
<keyword evidence="7 8" id="KW-0998">Cell outer membrane</keyword>
<keyword evidence="10" id="KW-0732">Signal</keyword>
<protein>
    <submittedName>
        <fullName evidence="13">TonB-dependent receptor</fullName>
    </submittedName>
</protein>